<feature type="compositionally biased region" description="Basic and acidic residues" evidence="1">
    <location>
        <begin position="203"/>
        <end position="225"/>
    </location>
</feature>
<dbReference type="SMART" id="SM00233">
    <property type="entry name" value="PH"/>
    <property type="match status" value="1"/>
</dbReference>
<dbReference type="InterPro" id="IPR001849">
    <property type="entry name" value="PH_domain"/>
</dbReference>
<evidence type="ECO:0000259" key="2">
    <source>
        <dbReference type="SMART" id="SM00233"/>
    </source>
</evidence>
<feature type="compositionally biased region" description="Basic and acidic residues" evidence="1">
    <location>
        <begin position="256"/>
        <end position="277"/>
    </location>
</feature>
<protein>
    <recommendedName>
        <fullName evidence="2">PH domain-containing protein</fullName>
    </recommendedName>
</protein>
<feature type="compositionally biased region" description="Polar residues" evidence="1">
    <location>
        <begin position="455"/>
        <end position="470"/>
    </location>
</feature>
<reference evidence="4" key="1">
    <citation type="journal article" date="2023" name="Commun. Biol.">
        <title>Genome analysis of Parmales, the sister group of diatoms, reveals the evolutionary specialization of diatoms from phago-mixotrophs to photoautotrophs.</title>
        <authorList>
            <person name="Ban H."/>
            <person name="Sato S."/>
            <person name="Yoshikawa S."/>
            <person name="Yamada K."/>
            <person name="Nakamura Y."/>
            <person name="Ichinomiya M."/>
            <person name="Sato N."/>
            <person name="Blanc-Mathieu R."/>
            <person name="Endo H."/>
            <person name="Kuwata A."/>
            <person name="Ogata H."/>
        </authorList>
    </citation>
    <scope>NUCLEOTIDE SEQUENCE [LARGE SCALE GENOMIC DNA]</scope>
    <source>
        <strain evidence="4">NIES 3700</strain>
    </source>
</reference>
<dbReference type="Proteomes" id="UP001165122">
    <property type="component" value="Unassembled WGS sequence"/>
</dbReference>
<proteinExistence type="predicted"/>
<feature type="domain" description="PH" evidence="2">
    <location>
        <begin position="13"/>
        <end position="128"/>
    </location>
</feature>
<dbReference type="InterPro" id="IPR011993">
    <property type="entry name" value="PH-like_dom_sf"/>
</dbReference>
<feature type="compositionally biased region" description="Acidic residues" evidence="1">
    <location>
        <begin position="285"/>
        <end position="319"/>
    </location>
</feature>
<keyword evidence="4" id="KW-1185">Reference proteome</keyword>
<name>A0A9W6ZIH9_9STRA</name>
<gene>
    <name evidence="3" type="ORF">TrLO_g3569</name>
</gene>
<dbReference type="EMBL" id="BRXW01000401">
    <property type="protein sequence ID" value="GMH51144.1"/>
    <property type="molecule type" value="Genomic_DNA"/>
</dbReference>
<sequence length="625" mass="71742">MVAQMANAGVDISQLEGWLEKDRQSKNVGLFTSAKQKRYFKVHCINQTNTSKVGSKTNDLAELAMCYYKTRSAKDPNGWFFLKDVTNLEESQHKITISHPVRNFILTAPTRAEHTIWITGLIKICKHARIVRDGEVVNLPGQASEDTTTGADQYPEDDPRRWSKNDEDYDSDSFRKGPKQEPKQEARETAESRALRAKKRQQRREERNKKNKVEEEEERDQRSDSYRQGGEGDMANARVARTIRGDEQDENEEEEYRGQYRGESREYREPEYDEPKVVTRKPQYEEEEKTEETMEEDEKEEEEEEEEEEEKGGEEETEQEIERRKEGQFKFGEGLGPKPEFHNKHNLEKAPKLLKSNKSNANGPEYDSDEQRKISMGETMDEMTLGDGEKGGRRLSGANSRAFGVDTPAKGALSASRGSNKSEGKEDSEHEEEAKFDAHDAREDDEEFWGVNAGHNDNSILGDRSYSNGVSFRFDSDSDDEEVDLSMEREKRREAVKKAEREEELRRREEAKDMDDDDDVEAERMAEEKQKKKKKEKVKMGAPPAGPPPGKIKMKPPSMAPPPSRSTGLTPDKNFVEDNWDDDSPSPIKSKMKARTREVEEEEEKRDPNLGGVQADANFVDEDWD</sequence>
<evidence type="ECO:0000313" key="4">
    <source>
        <dbReference type="Proteomes" id="UP001165122"/>
    </source>
</evidence>
<accession>A0A9W6ZIH9</accession>
<feature type="compositionally biased region" description="Basic and acidic residues" evidence="1">
    <location>
        <begin position="157"/>
        <end position="194"/>
    </location>
</feature>
<dbReference type="OrthoDB" id="201992at2759"/>
<feature type="compositionally biased region" description="Basic and acidic residues" evidence="1">
    <location>
        <begin position="339"/>
        <end position="351"/>
    </location>
</feature>
<evidence type="ECO:0000313" key="3">
    <source>
        <dbReference type="EMBL" id="GMH51144.1"/>
    </source>
</evidence>
<feature type="compositionally biased region" description="Basic and acidic residues" evidence="1">
    <location>
        <begin position="420"/>
        <end position="442"/>
    </location>
</feature>
<organism evidence="3 4">
    <name type="scientific">Triparma laevis f. longispina</name>
    <dbReference type="NCBI Taxonomy" id="1714387"/>
    <lineage>
        <taxon>Eukaryota</taxon>
        <taxon>Sar</taxon>
        <taxon>Stramenopiles</taxon>
        <taxon>Ochrophyta</taxon>
        <taxon>Bolidophyceae</taxon>
        <taxon>Parmales</taxon>
        <taxon>Triparmaceae</taxon>
        <taxon>Triparma</taxon>
    </lineage>
</organism>
<feature type="compositionally biased region" description="Acidic residues" evidence="1">
    <location>
        <begin position="512"/>
        <end position="521"/>
    </location>
</feature>
<evidence type="ECO:0000256" key="1">
    <source>
        <dbReference type="SAM" id="MobiDB-lite"/>
    </source>
</evidence>
<comment type="caution">
    <text evidence="3">The sequence shown here is derived from an EMBL/GenBank/DDBJ whole genome shotgun (WGS) entry which is preliminary data.</text>
</comment>
<dbReference type="SUPFAM" id="SSF50729">
    <property type="entry name" value="PH domain-like"/>
    <property type="match status" value="1"/>
</dbReference>
<dbReference type="AlphaFoldDB" id="A0A9W6ZIH9"/>
<feature type="region of interest" description="Disordered" evidence="1">
    <location>
        <begin position="140"/>
        <end position="625"/>
    </location>
</feature>
<feature type="compositionally biased region" description="Basic and acidic residues" evidence="1">
    <location>
        <begin position="486"/>
        <end position="511"/>
    </location>
</feature>
<dbReference type="Gene3D" id="2.30.29.30">
    <property type="entry name" value="Pleckstrin-homology domain (PH domain)/Phosphotyrosine-binding domain (PTB)"/>
    <property type="match status" value="1"/>
</dbReference>